<dbReference type="PRINTS" id="PR00038">
    <property type="entry name" value="HTHLUXR"/>
</dbReference>
<organism evidence="8 9">
    <name type="scientific">Agrilactobacillus yilanensis</name>
    <dbReference type="NCBI Taxonomy" id="2485997"/>
    <lineage>
        <taxon>Bacteria</taxon>
        <taxon>Bacillati</taxon>
        <taxon>Bacillota</taxon>
        <taxon>Bacilli</taxon>
        <taxon>Lactobacillales</taxon>
        <taxon>Lactobacillaceae</taxon>
        <taxon>Agrilactobacillus</taxon>
    </lineage>
</organism>
<dbReference type="SUPFAM" id="SSF52172">
    <property type="entry name" value="CheY-like"/>
    <property type="match status" value="1"/>
</dbReference>
<dbReference type="SUPFAM" id="SSF46894">
    <property type="entry name" value="C-terminal effector domain of the bipartite response regulators"/>
    <property type="match status" value="1"/>
</dbReference>
<feature type="domain" description="HTH luxR-type" evidence="6">
    <location>
        <begin position="149"/>
        <end position="214"/>
    </location>
</feature>
<dbReference type="PANTHER" id="PTHR43214">
    <property type="entry name" value="TWO-COMPONENT RESPONSE REGULATOR"/>
    <property type="match status" value="1"/>
</dbReference>
<evidence type="ECO:0000256" key="5">
    <source>
        <dbReference type="PROSITE-ProRule" id="PRU00169"/>
    </source>
</evidence>
<dbReference type="SMART" id="SM00421">
    <property type="entry name" value="HTH_LUXR"/>
    <property type="match status" value="1"/>
</dbReference>
<evidence type="ECO:0000256" key="1">
    <source>
        <dbReference type="ARBA" id="ARBA00022553"/>
    </source>
</evidence>
<evidence type="ECO:0000259" key="7">
    <source>
        <dbReference type="PROSITE" id="PS50110"/>
    </source>
</evidence>
<name>A0ABW4J9L6_9LACO</name>
<dbReference type="SMART" id="SM00448">
    <property type="entry name" value="REC"/>
    <property type="match status" value="1"/>
</dbReference>
<feature type="modified residue" description="4-aspartylphosphate" evidence="5">
    <location>
        <position position="54"/>
    </location>
</feature>
<accession>A0ABW4J9L6</accession>
<dbReference type="InterPro" id="IPR039420">
    <property type="entry name" value="WalR-like"/>
</dbReference>
<sequence length="218" mass="24552">MYNVLIADDHAIVRNGLSFLINQQPDFTVVDQAADGNQTYMKVEQNAIDILVMDLSMPPGESGLITTKRIHEHFPKVKIIILSMHEEEEYIRQALQNGANAYILKSSPDAELLTGLAKVSADETYLDQNIRLSEESAEAINSVGETDLNLKEYNNLSNREKEVLPLVALGYSNKEIAQQLFISVKTVEAHKANIMKKLKTKNRAELIQYAIHHHLIEL</sequence>
<dbReference type="PROSITE" id="PS50110">
    <property type="entry name" value="RESPONSE_REGULATORY"/>
    <property type="match status" value="1"/>
</dbReference>
<dbReference type="PROSITE" id="PS50043">
    <property type="entry name" value="HTH_LUXR_2"/>
    <property type="match status" value="1"/>
</dbReference>
<feature type="domain" description="Response regulatory" evidence="7">
    <location>
        <begin position="3"/>
        <end position="120"/>
    </location>
</feature>
<dbReference type="PROSITE" id="PS00622">
    <property type="entry name" value="HTH_LUXR_1"/>
    <property type="match status" value="1"/>
</dbReference>
<dbReference type="EMBL" id="JBHTOP010000022">
    <property type="protein sequence ID" value="MFD1671890.1"/>
    <property type="molecule type" value="Genomic_DNA"/>
</dbReference>
<evidence type="ECO:0000259" key="6">
    <source>
        <dbReference type="PROSITE" id="PS50043"/>
    </source>
</evidence>
<dbReference type="InterPro" id="IPR016032">
    <property type="entry name" value="Sig_transdc_resp-reg_C-effctor"/>
</dbReference>
<evidence type="ECO:0000256" key="3">
    <source>
        <dbReference type="ARBA" id="ARBA00023125"/>
    </source>
</evidence>
<keyword evidence="3" id="KW-0238">DNA-binding</keyword>
<protein>
    <submittedName>
        <fullName evidence="8">Response regulator</fullName>
    </submittedName>
</protein>
<reference evidence="9" key="1">
    <citation type="journal article" date="2019" name="Int. J. Syst. Evol. Microbiol.">
        <title>The Global Catalogue of Microorganisms (GCM) 10K type strain sequencing project: providing services to taxonomists for standard genome sequencing and annotation.</title>
        <authorList>
            <consortium name="The Broad Institute Genomics Platform"/>
            <consortium name="The Broad Institute Genome Sequencing Center for Infectious Disease"/>
            <person name="Wu L."/>
            <person name="Ma J."/>
        </authorList>
    </citation>
    <scope>NUCLEOTIDE SEQUENCE [LARGE SCALE GENOMIC DNA]</scope>
    <source>
        <strain evidence="9">CCM 8896</strain>
    </source>
</reference>
<dbReference type="InterPro" id="IPR001789">
    <property type="entry name" value="Sig_transdc_resp-reg_receiver"/>
</dbReference>
<proteinExistence type="predicted"/>
<dbReference type="Gene3D" id="3.40.50.2300">
    <property type="match status" value="1"/>
</dbReference>
<comment type="caution">
    <text evidence="8">The sequence shown here is derived from an EMBL/GenBank/DDBJ whole genome shotgun (WGS) entry which is preliminary data.</text>
</comment>
<gene>
    <name evidence="8" type="ORF">ACFQ5M_07280</name>
</gene>
<evidence type="ECO:0000256" key="4">
    <source>
        <dbReference type="ARBA" id="ARBA00023163"/>
    </source>
</evidence>
<keyword evidence="4" id="KW-0804">Transcription</keyword>
<dbReference type="CDD" id="cd17535">
    <property type="entry name" value="REC_NarL-like"/>
    <property type="match status" value="1"/>
</dbReference>
<dbReference type="PANTHER" id="PTHR43214:SF37">
    <property type="entry name" value="TRANSCRIPTIONAL REGULATORY PROTEIN YDFI"/>
    <property type="match status" value="1"/>
</dbReference>
<dbReference type="Pfam" id="PF00072">
    <property type="entry name" value="Response_reg"/>
    <property type="match status" value="1"/>
</dbReference>
<keyword evidence="1 5" id="KW-0597">Phosphoprotein</keyword>
<dbReference type="InterPro" id="IPR000792">
    <property type="entry name" value="Tscrpt_reg_LuxR_C"/>
</dbReference>
<dbReference type="RefSeq" id="WP_125714390.1">
    <property type="nucleotide sequence ID" value="NZ_JBHTOP010000022.1"/>
</dbReference>
<dbReference type="InterPro" id="IPR058245">
    <property type="entry name" value="NreC/VraR/RcsB-like_REC"/>
</dbReference>
<dbReference type="Proteomes" id="UP001597267">
    <property type="component" value="Unassembled WGS sequence"/>
</dbReference>
<evidence type="ECO:0000256" key="2">
    <source>
        <dbReference type="ARBA" id="ARBA00023015"/>
    </source>
</evidence>
<dbReference type="InterPro" id="IPR011006">
    <property type="entry name" value="CheY-like_superfamily"/>
</dbReference>
<dbReference type="CDD" id="cd06170">
    <property type="entry name" value="LuxR_C_like"/>
    <property type="match status" value="1"/>
</dbReference>
<keyword evidence="2" id="KW-0805">Transcription regulation</keyword>
<evidence type="ECO:0000313" key="9">
    <source>
        <dbReference type="Proteomes" id="UP001597267"/>
    </source>
</evidence>
<dbReference type="Pfam" id="PF00196">
    <property type="entry name" value="GerE"/>
    <property type="match status" value="1"/>
</dbReference>
<evidence type="ECO:0000313" key="8">
    <source>
        <dbReference type="EMBL" id="MFD1671890.1"/>
    </source>
</evidence>
<keyword evidence="9" id="KW-1185">Reference proteome</keyword>